<sequence>MIGNYIKTSGRNLMHNKLFSSINIVGLAISMSVGLLLIAFMLDLYSYDKFNKNGERIYRITNVTTSNNGQNSKMATTSIKAGKLIREKVTGTEEVAILRNDFSLDAKVGDNILPIKGFWAEPSLFRIFTFPMLEGNPDTALKNPYSIVLTETAAKKLFGNESALGKTIRSDTLSYRVTGVMKDVPFFSHIKFEALVSFSTAEQINKGDADFEAWTNMSSNYVYLLMQENADMASMQSQLNAIAKEENLADKSTEIQLELLPLYKIVVGEDLGSMAPMGPHIPPVVLWILGGLALVVILSACLNYTILTIARAMRRFKEIGLRKAIGAGKGQVRQQFLTEAVIISLAALLLSFFIFLLLRPQLIDMAPEMQHLVKLELSPVMVAAFIVFSVVVGVIAGFLPALFFSKISAINALRNVSSVKVFRHLSLRRALVVIQYTLTLIFITATAIGYVQYKNILAFDLGFKTENILNINMQGNKSEGFLHELGEIPEVTALSRSMIVTSVGNAWGSFMKYKDSRDSAMVLTNYVDENYLPLHQYQLVAGGNFMARPTTAEAAREVIVNQQVLKRFNMDPDNPGKAIGKEITLIQPPDFSEQRKMTIVGVIKDFHYGKVQDLIEPVAFQFWTPEDRAIVNAKIRSTDMPATMARIKSVWKKIDPVHPFQAEFYDEAIENAYSELSAMVKIIGFLSFLAISIASMGLFGMVAFTTETRLKEISIRKVLGAGSGRLIYLLSRGFLVLLSISALIALPVTYLFIENFVLTRFPYHTPVHATELFVGLLVVLLVAFIMIGSQTIKAAKSNPTEVLKSE</sequence>
<dbReference type="PANTHER" id="PTHR30572">
    <property type="entry name" value="MEMBRANE COMPONENT OF TRANSPORTER-RELATED"/>
    <property type="match status" value="1"/>
</dbReference>
<organism evidence="9 10">
    <name type="scientific">Sinomicrobium weinanense</name>
    <dbReference type="NCBI Taxonomy" id="2842200"/>
    <lineage>
        <taxon>Bacteria</taxon>
        <taxon>Pseudomonadati</taxon>
        <taxon>Bacteroidota</taxon>
        <taxon>Flavobacteriia</taxon>
        <taxon>Flavobacteriales</taxon>
        <taxon>Flavobacteriaceae</taxon>
        <taxon>Sinomicrobium</taxon>
    </lineage>
</organism>
<dbReference type="Pfam" id="PF02687">
    <property type="entry name" value="FtsX"/>
    <property type="match status" value="2"/>
</dbReference>
<dbReference type="RefSeq" id="WP_187964863.1">
    <property type="nucleotide sequence ID" value="NZ_JACVDC010000014.1"/>
</dbReference>
<evidence type="ECO:0000313" key="10">
    <source>
        <dbReference type="Proteomes" id="UP000653730"/>
    </source>
</evidence>
<evidence type="ECO:0000259" key="8">
    <source>
        <dbReference type="Pfam" id="PF12704"/>
    </source>
</evidence>
<evidence type="ECO:0000256" key="3">
    <source>
        <dbReference type="ARBA" id="ARBA00022692"/>
    </source>
</evidence>
<dbReference type="GO" id="GO:0005886">
    <property type="term" value="C:plasma membrane"/>
    <property type="evidence" value="ECO:0007669"/>
    <property type="project" value="UniProtKB-SubCell"/>
</dbReference>
<name>A0A926Q2C6_9FLAO</name>
<dbReference type="AlphaFoldDB" id="A0A926Q2C6"/>
<evidence type="ECO:0000313" key="9">
    <source>
        <dbReference type="EMBL" id="MBC9795714.1"/>
    </source>
</evidence>
<dbReference type="Pfam" id="PF12704">
    <property type="entry name" value="MacB_PCD"/>
    <property type="match status" value="2"/>
</dbReference>
<dbReference type="InterPro" id="IPR003838">
    <property type="entry name" value="ABC3_permease_C"/>
</dbReference>
<feature type="transmembrane region" description="Helical" evidence="6">
    <location>
        <begin position="430"/>
        <end position="451"/>
    </location>
</feature>
<feature type="domain" description="ABC3 transporter permease C-terminal" evidence="7">
    <location>
        <begin position="685"/>
        <end position="799"/>
    </location>
</feature>
<feature type="transmembrane region" description="Helical" evidence="6">
    <location>
        <begin position="336"/>
        <end position="358"/>
    </location>
</feature>
<evidence type="ECO:0000256" key="1">
    <source>
        <dbReference type="ARBA" id="ARBA00004651"/>
    </source>
</evidence>
<feature type="domain" description="ABC3 transporter permease C-terminal" evidence="7">
    <location>
        <begin position="292"/>
        <end position="408"/>
    </location>
</feature>
<feature type="transmembrane region" description="Helical" evidence="6">
    <location>
        <begin position="21"/>
        <end position="42"/>
    </location>
</feature>
<comment type="caution">
    <text evidence="9">The sequence shown here is derived from an EMBL/GenBank/DDBJ whole genome shotgun (WGS) entry which is preliminary data.</text>
</comment>
<evidence type="ECO:0000259" key="7">
    <source>
        <dbReference type="Pfam" id="PF02687"/>
    </source>
</evidence>
<comment type="subcellular location">
    <subcellularLocation>
        <location evidence="1">Cell membrane</location>
        <topology evidence="1">Multi-pass membrane protein</topology>
    </subcellularLocation>
</comment>
<dbReference type="InterPro" id="IPR050250">
    <property type="entry name" value="Macrolide_Exporter_MacB"/>
</dbReference>
<evidence type="ECO:0000256" key="4">
    <source>
        <dbReference type="ARBA" id="ARBA00022989"/>
    </source>
</evidence>
<keyword evidence="4 6" id="KW-1133">Transmembrane helix</keyword>
<evidence type="ECO:0000256" key="5">
    <source>
        <dbReference type="ARBA" id="ARBA00023136"/>
    </source>
</evidence>
<keyword evidence="3 6" id="KW-0812">Transmembrane</keyword>
<protein>
    <submittedName>
        <fullName evidence="9">ABC transporter permease</fullName>
    </submittedName>
</protein>
<feature type="transmembrane region" description="Helical" evidence="6">
    <location>
        <begin position="284"/>
        <end position="307"/>
    </location>
</feature>
<feature type="transmembrane region" description="Helical" evidence="6">
    <location>
        <begin position="682"/>
        <end position="705"/>
    </location>
</feature>
<dbReference type="EMBL" id="JACVDC010000014">
    <property type="protein sequence ID" value="MBC9795714.1"/>
    <property type="molecule type" value="Genomic_DNA"/>
</dbReference>
<feature type="transmembrane region" description="Helical" evidence="6">
    <location>
        <begin position="378"/>
        <end position="404"/>
    </location>
</feature>
<accession>A0A926Q2C6</accession>
<dbReference type="PANTHER" id="PTHR30572:SF18">
    <property type="entry name" value="ABC-TYPE MACROLIDE FAMILY EXPORT SYSTEM PERMEASE COMPONENT 2"/>
    <property type="match status" value="1"/>
</dbReference>
<proteinExistence type="predicted"/>
<keyword evidence="5 6" id="KW-0472">Membrane</keyword>
<evidence type="ECO:0000256" key="6">
    <source>
        <dbReference type="SAM" id="Phobius"/>
    </source>
</evidence>
<dbReference type="Proteomes" id="UP000653730">
    <property type="component" value="Unassembled WGS sequence"/>
</dbReference>
<dbReference type="InterPro" id="IPR025857">
    <property type="entry name" value="MacB_PCD"/>
</dbReference>
<feature type="domain" description="MacB-like periplasmic core" evidence="8">
    <location>
        <begin position="20"/>
        <end position="241"/>
    </location>
</feature>
<keyword evidence="2" id="KW-1003">Cell membrane</keyword>
<reference evidence="9 10" key="1">
    <citation type="submission" date="2020-09" db="EMBL/GenBank/DDBJ databases">
        <title>Sinomicrobium weinanense sp. nov., a halophilic bacteria isolated from saline-alkali soil.</title>
        <authorList>
            <person name="Wu P."/>
            <person name="Ren H."/>
            <person name="Mei Y."/>
            <person name="Liang Y."/>
            <person name="Chen Z."/>
        </authorList>
    </citation>
    <scope>NUCLEOTIDE SEQUENCE [LARGE SCALE GENOMIC DNA]</scope>
    <source>
        <strain evidence="9 10">FJxs</strain>
    </source>
</reference>
<feature type="transmembrane region" description="Helical" evidence="6">
    <location>
        <begin position="772"/>
        <end position="789"/>
    </location>
</feature>
<evidence type="ECO:0000256" key="2">
    <source>
        <dbReference type="ARBA" id="ARBA00022475"/>
    </source>
</evidence>
<gene>
    <name evidence="9" type="ORF">IBL28_07040</name>
</gene>
<dbReference type="GO" id="GO:0022857">
    <property type="term" value="F:transmembrane transporter activity"/>
    <property type="evidence" value="ECO:0007669"/>
    <property type="project" value="TreeGrafter"/>
</dbReference>
<feature type="domain" description="MacB-like periplasmic core" evidence="8">
    <location>
        <begin position="466"/>
        <end position="648"/>
    </location>
</feature>
<feature type="transmembrane region" description="Helical" evidence="6">
    <location>
        <begin position="726"/>
        <end position="752"/>
    </location>
</feature>
<keyword evidence="10" id="KW-1185">Reference proteome</keyword>